<dbReference type="AlphaFoldDB" id="A0AAP6JH23"/>
<evidence type="ECO:0000256" key="1">
    <source>
        <dbReference type="ARBA" id="ARBA00023015"/>
    </source>
</evidence>
<feature type="domain" description="Cyclic nucleotide-binding" evidence="4">
    <location>
        <begin position="9"/>
        <end position="126"/>
    </location>
</feature>
<evidence type="ECO:0000259" key="4">
    <source>
        <dbReference type="PROSITE" id="PS50042"/>
    </source>
</evidence>
<dbReference type="Gene3D" id="2.60.120.10">
    <property type="entry name" value="Jelly Rolls"/>
    <property type="match status" value="1"/>
</dbReference>
<dbReference type="SMART" id="SM00419">
    <property type="entry name" value="HTH_CRP"/>
    <property type="match status" value="1"/>
</dbReference>
<dbReference type="SUPFAM" id="SSF51206">
    <property type="entry name" value="cAMP-binding domain-like"/>
    <property type="match status" value="1"/>
</dbReference>
<dbReference type="PANTHER" id="PTHR24567:SF68">
    <property type="entry name" value="DNA-BINDING TRANSCRIPTIONAL DUAL REGULATOR CRP"/>
    <property type="match status" value="1"/>
</dbReference>
<evidence type="ECO:0000313" key="6">
    <source>
        <dbReference type="EMBL" id="MEA5446556.1"/>
    </source>
</evidence>
<dbReference type="GO" id="GO:0005829">
    <property type="term" value="C:cytosol"/>
    <property type="evidence" value="ECO:0007669"/>
    <property type="project" value="TreeGrafter"/>
</dbReference>
<dbReference type="InterPro" id="IPR018488">
    <property type="entry name" value="cNMP-bd_CS"/>
</dbReference>
<protein>
    <submittedName>
        <fullName evidence="6">cAMP-activated global transcriptional regulator CRP</fullName>
    </submittedName>
</protein>
<dbReference type="InterPro" id="IPR036388">
    <property type="entry name" value="WH-like_DNA-bd_sf"/>
</dbReference>
<dbReference type="PROSITE" id="PS51063">
    <property type="entry name" value="HTH_CRP_2"/>
    <property type="match status" value="1"/>
</dbReference>
<keyword evidence="1" id="KW-0805">Transcription regulation</keyword>
<sequence length="228" mass="25417">MTKGPDPILDPEDMDWFLSHCHVRRIPARKLVIHAGARPDSLYLIVEGSVTVLIEDEQGNEAVVAYLHENEFFGEMGLFDAEATRSAFVRTRSECQIAEISYARFQRLWHQKPDILFAVSRQLADRLQKTTRRLGDLVFLDVTGRVAAALLQMSREPDALTHPDGIQVEISRQELGRLVGCSREMAGRVLKSLEEQGLIQAQGKKIVILGAGPDDDSHALASECGQRS</sequence>
<dbReference type="RefSeq" id="WP_346052882.1">
    <property type="nucleotide sequence ID" value="NZ_JAYGII010000039.1"/>
</dbReference>
<evidence type="ECO:0000256" key="3">
    <source>
        <dbReference type="ARBA" id="ARBA00023163"/>
    </source>
</evidence>
<dbReference type="SUPFAM" id="SSF46785">
    <property type="entry name" value="Winged helix' DNA-binding domain"/>
    <property type="match status" value="1"/>
</dbReference>
<proteinExistence type="predicted"/>
<evidence type="ECO:0000256" key="2">
    <source>
        <dbReference type="ARBA" id="ARBA00023125"/>
    </source>
</evidence>
<dbReference type="Gene3D" id="1.10.10.10">
    <property type="entry name" value="Winged helix-like DNA-binding domain superfamily/Winged helix DNA-binding domain"/>
    <property type="match status" value="1"/>
</dbReference>
<reference evidence="6 7" key="1">
    <citation type="submission" date="2023-12" db="EMBL/GenBank/DDBJ databases">
        <title>Whole-genome sequencing of halo(alkali)philic microorganisms from hypersaline lakes.</title>
        <authorList>
            <person name="Sorokin D.Y."/>
            <person name="Merkel A.Y."/>
            <person name="Messina E."/>
            <person name="Yakimov M."/>
        </authorList>
    </citation>
    <scope>NUCLEOTIDE SEQUENCE [LARGE SCALE GENOMIC DNA]</scope>
    <source>
        <strain evidence="6 7">AB-CW1</strain>
    </source>
</reference>
<dbReference type="PANTHER" id="PTHR24567">
    <property type="entry name" value="CRP FAMILY TRANSCRIPTIONAL REGULATORY PROTEIN"/>
    <property type="match status" value="1"/>
</dbReference>
<dbReference type="CDD" id="cd00038">
    <property type="entry name" value="CAP_ED"/>
    <property type="match status" value="1"/>
</dbReference>
<dbReference type="Pfam" id="PF00027">
    <property type="entry name" value="cNMP_binding"/>
    <property type="match status" value="1"/>
</dbReference>
<dbReference type="Proteomes" id="UP001302316">
    <property type="component" value="Unassembled WGS sequence"/>
</dbReference>
<dbReference type="InterPro" id="IPR050397">
    <property type="entry name" value="Env_Response_Regulators"/>
</dbReference>
<dbReference type="Pfam" id="PF13545">
    <property type="entry name" value="HTH_Crp_2"/>
    <property type="match status" value="1"/>
</dbReference>
<dbReference type="InterPro" id="IPR014710">
    <property type="entry name" value="RmlC-like_jellyroll"/>
</dbReference>
<dbReference type="InterPro" id="IPR018490">
    <property type="entry name" value="cNMP-bd_dom_sf"/>
</dbReference>
<comment type="caution">
    <text evidence="6">The sequence shown here is derived from an EMBL/GenBank/DDBJ whole genome shotgun (WGS) entry which is preliminary data.</text>
</comment>
<dbReference type="SMART" id="SM00100">
    <property type="entry name" value="cNMP"/>
    <property type="match status" value="1"/>
</dbReference>
<keyword evidence="2" id="KW-0238">DNA-binding</keyword>
<evidence type="ECO:0000259" key="5">
    <source>
        <dbReference type="PROSITE" id="PS51063"/>
    </source>
</evidence>
<dbReference type="InterPro" id="IPR000595">
    <property type="entry name" value="cNMP-bd_dom"/>
</dbReference>
<gene>
    <name evidence="6" type="primary">crp</name>
    <name evidence="6" type="ORF">VCB98_12075</name>
</gene>
<accession>A0AAP6JH23</accession>
<dbReference type="NCBIfam" id="NF008732">
    <property type="entry name" value="PRK11753.1"/>
    <property type="match status" value="1"/>
</dbReference>
<dbReference type="InterPro" id="IPR018335">
    <property type="entry name" value="Tscrpt_reg_HTH_Crp-type_CS"/>
</dbReference>
<dbReference type="PROSITE" id="PS00042">
    <property type="entry name" value="HTH_CRP_1"/>
    <property type="match status" value="1"/>
</dbReference>
<dbReference type="InterPro" id="IPR012318">
    <property type="entry name" value="HTH_CRP"/>
</dbReference>
<feature type="domain" description="HTH crp-type" evidence="5">
    <location>
        <begin position="140"/>
        <end position="212"/>
    </location>
</feature>
<dbReference type="EMBL" id="JAYGII010000039">
    <property type="protein sequence ID" value="MEA5446556.1"/>
    <property type="molecule type" value="Genomic_DNA"/>
</dbReference>
<organism evidence="6 7">
    <name type="scientific">Natronospira elongata</name>
    <dbReference type="NCBI Taxonomy" id="3110268"/>
    <lineage>
        <taxon>Bacteria</taxon>
        <taxon>Pseudomonadati</taxon>
        <taxon>Pseudomonadota</taxon>
        <taxon>Gammaproteobacteria</taxon>
        <taxon>Natronospirales</taxon>
        <taxon>Natronospiraceae</taxon>
        <taxon>Natronospira</taxon>
    </lineage>
</organism>
<dbReference type="PROSITE" id="PS50042">
    <property type="entry name" value="CNMP_BINDING_3"/>
    <property type="match status" value="1"/>
</dbReference>
<name>A0AAP6JH23_9GAMM</name>
<dbReference type="FunFam" id="1.10.10.10:FF:000006">
    <property type="entry name" value="cAMP-activated global transcriptional regulator CRP"/>
    <property type="match status" value="1"/>
</dbReference>
<keyword evidence="7" id="KW-1185">Reference proteome</keyword>
<dbReference type="GO" id="GO:0003677">
    <property type="term" value="F:DNA binding"/>
    <property type="evidence" value="ECO:0007669"/>
    <property type="project" value="UniProtKB-KW"/>
</dbReference>
<dbReference type="PRINTS" id="PR00034">
    <property type="entry name" value="HTHCRP"/>
</dbReference>
<dbReference type="CDD" id="cd00092">
    <property type="entry name" value="HTH_CRP"/>
    <property type="match status" value="1"/>
</dbReference>
<dbReference type="GO" id="GO:0003700">
    <property type="term" value="F:DNA-binding transcription factor activity"/>
    <property type="evidence" value="ECO:0007669"/>
    <property type="project" value="InterPro"/>
</dbReference>
<keyword evidence="3" id="KW-0804">Transcription</keyword>
<dbReference type="InterPro" id="IPR036390">
    <property type="entry name" value="WH_DNA-bd_sf"/>
</dbReference>
<dbReference type="PROSITE" id="PS00889">
    <property type="entry name" value="CNMP_BINDING_2"/>
    <property type="match status" value="1"/>
</dbReference>
<evidence type="ECO:0000313" key="7">
    <source>
        <dbReference type="Proteomes" id="UP001302316"/>
    </source>
</evidence>